<name>A0ABS9SSU0_9ACTN</name>
<feature type="compositionally biased region" description="Basic and acidic residues" evidence="1">
    <location>
        <begin position="17"/>
        <end position="63"/>
    </location>
</feature>
<evidence type="ECO:0000256" key="1">
    <source>
        <dbReference type="SAM" id="MobiDB-lite"/>
    </source>
</evidence>
<reference evidence="2" key="2">
    <citation type="journal article" date="2023" name="Int. J. Syst. Evol. Microbiol.">
        <title>Streptomyces marispadix sp. nov., isolated from marine beach sediment of the Northern Coast of Portugal.</title>
        <authorList>
            <person name="dos Santos J.D.N."/>
            <person name="Vitorino I.R."/>
            <person name="Kallscheuer N."/>
            <person name="Srivastava A."/>
            <person name="Krautwurst S."/>
            <person name="Marz M."/>
            <person name="Jogler C."/>
            <person name="Lobo Da Cunha A."/>
            <person name="Catita J."/>
            <person name="Goncalves H."/>
            <person name="Gonzalez I."/>
            <person name="Reyes F."/>
            <person name="Lage O.M."/>
        </authorList>
    </citation>
    <scope>NUCLEOTIDE SEQUENCE</scope>
    <source>
        <strain evidence="2">M600PL45_2</strain>
    </source>
</reference>
<gene>
    <name evidence="2" type="ORF">MMA15_02575</name>
</gene>
<organism evidence="2 3">
    <name type="scientific">Streptomyces marispadix</name>
    <dbReference type="NCBI Taxonomy" id="2922868"/>
    <lineage>
        <taxon>Bacteria</taxon>
        <taxon>Bacillati</taxon>
        <taxon>Actinomycetota</taxon>
        <taxon>Actinomycetes</taxon>
        <taxon>Kitasatosporales</taxon>
        <taxon>Streptomycetaceae</taxon>
        <taxon>Streptomyces</taxon>
    </lineage>
</organism>
<reference evidence="2" key="1">
    <citation type="submission" date="2022-03" db="EMBL/GenBank/DDBJ databases">
        <authorList>
            <person name="Santos J.D.N."/>
            <person name="Kallscheuer N."/>
            <person name="Jogler C."/>
            <person name="Lage O.M."/>
        </authorList>
    </citation>
    <scope>NUCLEOTIDE SEQUENCE</scope>
    <source>
        <strain evidence="2">M600PL45_2</strain>
    </source>
</reference>
<feature type="region of interest" description="Disordered" evidence="1">
    <location>
        <begin position="1"/>
        <end position="63"/>
    </location>
</feature>
<sequence length="63" mass="7380">MPEPGSKAYDKKRARLRKDAEKEQHHASDQEADEEAKKRLEEEPRWRPSGPRTERGRGPKGER</sequence>
<dbReference type="RefSeq" id="WP_241057298.1">
    <property type="nucleotide sequence ID" value="NZ_JAKWJU010000002.1"/>
</dbReference>
<evidence type="ECO:0000313" key="3">
    <source>
        <dbReference type="Proteomes" id="UP001166784"/>
    </source>
</evidence>
<evidence type="ECO:0000313" key="2">
    <source>
        <dbReference type="EMBL" id="MCH6159339.1"/>
    </source>
</evidence>
<proteinExistence type="predicted"/>
<dbReference type="Proteomes" id="UP001166784">
    <property type="component" value="Unassembled WGS sequence"/>
</dbReference>
<keyword evidence="3" id="KW-1185">Reference proteome</keyword>
<comment type="caution">
    <text evidence="2">The sequence shown here is derived from an EMBL/GenBank/DDBJ whole genome shotgun (WGS) entry which is preliminary data.</text>
</comment>
<dbReference type="EMBL" id="JAKWJU010000002">
    <property type="protein sequence ID" value="MCH6159339.1"/>
    <property type="molecule type" value="Genomic_DNA"/>
</dbReference>
<protein>
    <submittedName>
        <fullName evidence="2">Uncharacterized protein</fullName>
    </submittedName>
</protein>
<accession>A0ABS9SSU0</accession>